<keyword evidence="1" id="KW-0175">Coiled coil</keyword>
<dbReference type="InterPro" id="IPR036537">
    <property type="entry name" value="Adaptor_Cbl_N_dom_sf"/>
</dbReference>
<feature type="non-terminal residue" evidence="4">
    <location>
        <position position="1"/>
    </location>
</feature>
<name>A0A6A6JQQ1_WESOR</name>
<feature type="compositionally biased region" description="Basic and acidic residues" evidence="2">
    <location>
        <begin position="340"/>
        <end position="351"/>
    </location>
</feature>
<evidence type="ECO:0000256" key="1">
    <source>
        <dbReference type="SAM" id="Coils"/>
    </source>
</evidence>
<feature type="coiled-coil region" evidence="1">
    <location>
        <begin position="147"/>
        <end position="203"/>
    </location>
</feature>
<dbReference type="InterPro" id="IPR031348">
    <property type="entry name" value="PigL_N"/>
</dbReference>
<feature type="domain" description="Azaphilone pigments biosynthesis cluster protein L N-terminal" evidence="3">
    <location>
        <begin position="5"/>
        <end position="201"/>
    </location>
</feature>
<proteinExistence type="predicted"/>
<protein>
    <recommendedName>
        <fullName evidence="3">Azaphilone pigments biosynthesis cluster protein L N-terminal domain-containing protein</fullName>
    </recommendedName>
</protein>
<gene>
    <name evidence="4" type="ORF">EI97DRAFT_499725</name>
</gene>
<evidence type="ECO:0000313" key="5">
    <source>
        <dbReference type="Proteomes" id="UP000800097"/>
    </source>
</evidence>
<dbReference type="Pfam" id="PF17111">
    <property type="entry name" value="PigL_N"/>
    <property type="match status" value="1"/>
</dbReference>
<dbReference type="OrthoDB" id="5068804at2759"/>
<dbReference type="Proteomes" id="UP000800097">
    <property type="component" value="Unassembled WGS sequence"/>
</dbReference>
<dbReference type="GO" id="GO:0007166">
    <property type="term" value="P:cell surface receptor signaling pathway"/>
    <property type="evidence" value="ECO:0007669"/>
    <property type="project" value="InterPro"/>
</dbReference>
<evidence type="ECO:0000256" key="2">
    <source>
        <dbReference type="SAM" id="MobiDB-lite"/>
    </source>
</evidence>
<dbReference type="Gene3D" id="1.20.930.20">
    <property type="entry name" value="Adaptor protein Cbl, N-terminal domain"/>
    <property type="match status" value="1"/>
</dbReference>
<dbReference type="GeneID" id="54555798"/>
<reference evidence="4" key="1">
    <citation type="journal article" date="2020" name="Stud. Mycol.">
        <title>101 Dothideomycetes genomes: a test case for predicting lifestyles and emergence of pathogens.</title>
        <authorList>
            <person name="Haridas S."/>
            <person name="Albert R."/>
            <person name="Binder M."/>
            <person name="Bloem J."/>
            <person name="Labutti K."/>
            <person name="Salamov A."/>
            <person name="Andreopoulos B."/>
            <person name="Baker S."/>
            <person name="Barry K."/>
            <person name="Bills G."/>
            <person name="Bluhm B."/>
            <person name="Cannon C."/>
            <person name="Castanera R."/>
            <person name="Culley D."/>
            <person name="Daum C."/>
            <person name="Ezra D."/>
            <person name="Gonzalez J."/>
            <person name="Henrissat B."/>
            <person name="Kuo A."/>
            <person name="Liang C."/>
            <person name="Lipzen A."/>
            <person name="Lutzoni F."/>
            <person name="Magnuson J."/>
            <person name="Mondo S."/>
            <person name="Nolan M."/>
            <person name="Ohm R."/>
            <person name="Pangilinan J."/>
            <person name="Park H.-J."/>
            <person name="Ramirez L."/>
            <person name="Alfaro M."/>
            <person name="Sun H."/>
            <person name="Tritt A."/>
            <person name="Yoshinaga Y."/>
            <person name="Zwiers L.-H."/>
            <person name="Turgeon B."/>
            <person name="Goodwin S."/>
            <person name="Spatafora J."/>
            <person name="Crous P."/>
            <person name="Grigoriev I."/>
        </authorList>
    </citation>
    <scope>NUCLEOTIDE SEQUENCE</scope>
    <source>
        <strain evidence="4">CBS 379.55</strain>
    </source>
</reference>
<evidence type="ECO:0000313" key="4">
    <source>
        <dbReference type="EMBL" id="KAF2278228.1"/>
    </source>
</evidence>
<accession>A0A6A6JQQ1</accession>
<organism evidence="4 5">
    <name type="scientific">Westerdykella ornata</name>
    <dbReference type="NCBI Taxonomy" id="318751"/>
    <lineage>
        <taxon>Eukaryota</taxon>
        <taxon>Fungi</taxon>
        <taxon>Dikarya</taxon>
        <taxon>Ascomycota</taxon>
        <taxon>Pezizomycotina</taxon>
        <taxon>Dothideomycetes</taxon>
        <taxon>Pleosporomycetidae</taxon>
        <taxon>Pleosporales</taxon>
        <taxon>Sporormiaceae</taxon>
        <taxon>Westerdykella</taxon>
    </lineage>
</organism>
<evidence type="ECO:0000259" key="3">
    <source>
        <dbReference type="Pfam" id="PF17111"/>
    </source>
</evidence>
<dbReference type="RefSeq" id="XP_033655767.1">
    <property type="nucleotide sequence ID" value="XM_033802623.1"/>
</dbReference>
<dbReference type="AlphaFoldDB" id="A0A6A6JQQ1"/>
<dbReference type="EMBL" id="ML986488">
    <property type="protein sequence ID" value="KAF2278228.1"/>
    <property type="molecule type" value="Genomic_DNA"/>
</dbReference>
<feature type="region of interest" description="Disordered" evidence="2">
    <location>
        <begin position="330"/>
        <end position="351"/>
    </location>
</feature>
<keyword evidence="5" id="KW-1185">Reference proteome</keyword>
<sequence>MAEPASAIITLIVFAYNASKSLYEAVDSFQSQRQTIKDVLSDLGALTTVLETIRAKAESSQEAGSLEVLRKPLDCCAKTCQEMHEMLNECTKHSKDGQTSVRLWLKMRWHEKSFDVMKNRLSSYKSTLVIAFQVINIQDHSVTQSSLDDLKNLISGTREDLEDQLEEVQRDIEDAAISVREVLQDEQARLQSILASVEKAQEVLNTTQPKLVIESNKAGDGSRAIFGTDTSQPHFELKVANNEAGVGAVMSAGVHSPETLQALLQQSQTPDLALALQALQTQSSHTANEALQNVLNKMAADRNQTLPDAPRRNLLVNAEDSDFIEGMQFAQRTGSRRGNARADDKVFARPK</sequence>